<name>A0A9D5AV09_PEA</name>
<dbReference type="PANTHER" id="PTHR30372">
    <property type="entry name" value="LIPID-A-DISACCHARIDE SYNTHASE"/>
    <property type="match status" value="1"/>
</dbReference>
<evidence type="ECO:0000256" key="9">
    <source>
        <dbReference type="SAM" id="Phobius"/>
    </source>
</evidence>
<protein>
    <recommendedName>
        <fullName evidence="1">lipid-A-disaccharide synthase</fullName>
        <ecNumber evidence="1">2.4.1.182</ecNumber>
    </recommendedName>
</protein>
<dbReference type="Gramene" id="Psat04G0607600-T1">
    <property type="protein sequence ID" value="KAI5422918.1"/>
    <property type="gene ID" value="KIW84_046076"/>
</dbReference>
<organism evidence="10 11">
    <name type="scientific">Pisum sativum</name>
    <name type="common">Garden pea</name>
    <name type="synonym">Lathyrus oleraceus</name>
    <dbReference type="NCBI Taxonomy" id="3888"/>
    <lineage>
        <taxon>Eukaryota</taxon>
        <taxon>Viridiplantae</taxon>
        <taxon>Streptophyta</taxon>
        <taxon>Embryophyta</taxon>
        <taxon>Tracheophyta</taxon>
        <taxon>Spermatophyta</taxon>
        <taxon>Magnoliopsida</taxon>
        <taxon>eudicotyledons</taxon>
        <taxon>Gunneridae</taxon>
        <taxon>Pentapetalae</taxon>
        <taxon>rosids</taxon>
        <taxon>fabids</taxon>
        <taxon>Fabales</taxon>
        <taxon>Fabaceae</taxon>
        <taxon>Papilionoideae</taxon>
        <taxon>50 kb inversion clade</taxon>
        <taxon>NPAAA clade</taxon>
        <taxon>Hologalegina</taxon>
        <taxon>IRL clade</taxon>
        <taxon>Fabeae</taxon>
        <taxon>Lathyrus</taxon>
    </lineage>
</organism>
<feature type="compositionally biased region" description="Polar residues" evidence="8">
    <location>
        <begin position="55"/>
        <end position="64"/>
    </location>
</feature>
<keyword evidence="9" id="KW-0812">Transmembrane</keyword>
<comment type="catalytic activity">
    <reaction evidence="7">
        <text>a lipid X + a UDP-2-N,3-O-bis[(3R)-3-hydroxyacyl]-alpha-D-glucosamine = a lipid A disaccharide + UDP + H(+)</text>
        <dbReference type="Rhea" id="RHEA:67828"/>
        <dbReference type="ChEBI" id="CHEBI:15378"/>
        <dbReference type="ChEBI" id="CHEBI:58223"/>
        <dbReference type="ChEBI" id="CHEBI:137748"/>
        <dbReference type="ChEBI" id="CHEBI:176338"/>
        <dbReference type="ChEBI" id="CHEBI:176343"/>
        <dbReference type="EC" id="2.4.1.182"/>
    </reaction>
</comment>
<evidence type="ECO:0000256" key="1">
    <source>
        <dbReference type="ARBA" id="ARBA00012687"/>
    </source>
</evidence>
<feature type="compositionally biased region" description="Pro residues" evidence="8">
    <location>
        <begin position="33"/>
        <end position="50"/>
    </location>
</feature>
<sequence length="750" mass="82163">MDPLLPVTAPSSPLSSPRSSRPPSSPRSSHPPSSSPFSPPSSSPFFPPSSPRSSHTLNTGTDEQITAKERPIEESPVEGGQAFSIDKKSMSRKRTESHAETSQHSQSKEIPIKESTRESHPGHWRIPTKFKIPSIREDSLWPLDESLGKDAEQSSPTRKESSPTDGIFDARQSSGKGETFGKQSSQIGKSSDDGEQSPGNEKSTTKESSPTHEIFDVGPSSGKGEASQIEFSPTHEIFDAGPSSGKGEASQIGKSSDDGEQSPRNEKSTTKESSLTHEIFDVRPSSGKGEASQKGKSSEDGEQSPGNEKSTTKESSPIHEIFDAGPSSGKGEASQKGKSSDDGEQSLGNEKSTTKESSSKGQTSGEGTHHDIDDVLKRMQFNELLSDLVCKFFMAMGGYIVFAIQQHDWITAPENETIMFFIESVGFVVHSWFVKEYSILSLSHMSSKFPSNIISNMVICNIISNMVFCCVIAAFAGKIFSGNIFTGLAAAEWAGLFIFFMYKQWQVQSQDTIHVTYQYSFEFSHLTLKGATVISLLPGSKVQEVSRMLPIFANTMELLKDNVPQLMTIIHVAPNEHVENFIAGVVHRWLVPVVLIPGGTTYMRYDAFSASKVALFTSETIAVELQLARLPCVVAYRAHILTEWFIRYNAKIQYMSLPNILLNSAIVPEALFQSCELANLALLLKDLIHDHVCREKQILSAQKFVKLLMPSERINQNLAKQSLTGKCPDYSPSVVAALTILNYGKPVIHD</sequence>
<keyword evidence="11" id="KW-1185">Reference proteome</keyword>
<dbReference type="InterPro" id="IPR003835">
    <property type="entry name" value="Glyco_trans_19"/>
</dbReference>
<gene>
    <name evidence="10" type="ORF">KIW84_046076</name>
</gene>
<evidence type="ECO:0000256" key="7">
    <source>
        <dbReference type="ARBA" id="ARBA00048975"/>
    </source>
</evidence>
<feature type="transmembrane region" description="Helical" evidence="9">
    <location>
        <begin position="454"/>
        <end position="476"/>
    </location>
</feature>
<feature type="compositionally biased region" description="Basic and acidic residues" evidence="8">
    <location>
        <begin position="146"/>
        <end position="162"/>
    </location>
</feature>
<evidence type="ECO:0000313" key="11">
    <source>
        <dbReference type="Proteomes" id="UP001058974"/>
    </source>
</evidence>
<keyword evidence="4" id="KW-0328">Glycosyltransferase</keyword>
<comment type="caution">
    <text evidence="10">The sequence shown here is derived from an EMBL/GenBank/DDBJ whole genome shotgun (WGS) entry which is preliminary data.</text>
</comment>
<evidence type="ECO:0000256" key="8">
    <source>
        <dbReference type="SAM" id="MobiDB-lite"/>
    </source>
</evidence>
<dbReference type="PANTHER" id="PTHR30372:SF4">
    <property type="entry name" value="LIPID-A-DISACCHARIDE SYNTHASE, MITOCHONDRIAL-RELATED"/>
    <property type="match status" value="1"/>
</dbReference>
<evidence type="ECO:0000256" key="6">
    <source>
        <dbReference type="ARBA" id="ARBA00023098"/>
    </source>
</evidence>
<dbReference type="AlphaFoldDB" id="A0A9D5AV09"/>
<reference evidence="10 11" key="1">
    <citation type="journal article" date="2022" name="Nat. Genet.">
        <title>Improved pea reference genome and pan-genome highlight genomic features and evolutionary characteristics.</title>
        <authorList>
            <person name="Yang T."/>
            <person name="Liu R."/>
            <person name="Luo Y."/>
            <person name="Hu S."/>
            <person name="Wang D."/>
            <person name="Wang C."/>
            <person name="Pandey M.K."/>
            <person name="Ge S."/>
            <person name="Xu Q."/>
            <person name="Li N."/>
            <person name="Li G."/>
            <person name="Huang Y."/>
            <person name="Saxena R.K."/>
            <person name="Ji Y."/>
            <person name="Li M."/>
            <person name="Yan X."/>
            <person name="He Y."/>
            <person name="Liu Y."/>
            <person name="Wang X."/>
            <person name="Xiang C."/>
            <person name="Varshney R.K."/>
            <person name="Ding H."/>
            <person name="Gao S."/>
            <person name="Zong X."/>
        </authorList>
    </citation>
    <scope>NUCLEOTIDE SEQUENCE [LARGE SCALE GENOMIC DNA]</scope>
    <source>
        <strain evidence="10 11">cv. Zhongwan 6</strain>
    </source>
</reference>
<feature type="compositionally biased region" description="Polar residues" evidence="8">
    <location>
        <begin position="171"/>
        <end position="189"/>
    </location>
</feature>
<evidence type="ECO:0000256" key="2">
    <source>
        <dbReference type="ARBA" id="ARBA00022516"/>
    </source>
</evidence>
<dbReference type="Proteomes" id="UP001058974">
    <property type="component" value="Chromosome 4"/>
</dbReference>
<dbReference type="GO" id="GO:0008915">
    <property type="term" value="F:lipid-A-disaccharide synthase activity"/>
    <property type="evidence" value="ECO:0007669"/>
    <property type="project" value="UniProtKB-EC"/>
</dbReference>
<evidence type="ECO:0000256" key="5">
    <source>
        <dbReference type="ARBA" id="ARBA00022679"/>
    </source>
</evidence>
<dbReference type="EMBL" id="JAMSHJ010000004">
    <property type="protein sequence ID" value="KAI5422918.1"/>
    <property type="molecule type" value="Genomic_DNA"/>
</dbReference>
<evidence type="ECO:0000256" key="4">
    <source>
        <dbReference type="ARBA" id="ARBA00022676"/>
    </source>
</evidence>
<keyword evidence="6" id="KW-0443">Lipid metabolism</keyword>
<dbReference type="Pfam" id="PF02684">
    <property type="entry name" value="LpxB"/>
    <property type="match status" value="1"/>
</dbReference>
<feature type="compositionally biased region" description="Basic and acidic residues" evidence="8">
    <location>
        <begin position="85"/>
        <end position="121"/>
    </location>
</feature>
<feature type="compositionally biased region" description="Basic and acidic residues" evidence="8">
    <location>
        <begin position="255"/>
        <end position="281"/>
    </location>
</feature>
<keyword evidence="3" id="KW-0441">Lipid A biosynthesis</keyword>
<proteinExistence type="predicted"/>
<feature type="region of interest" description="Disordered" evidence="8">
    <location>
        <begin position="1"/>
        <end position="370"/>
    </location>
</feature>
<dbReference type="GO" id="GO:0009245">
    <property type="term" value="P:lipid A biosynthetic process"/>
    <property type="evidence" value="ECO:0007669"/>
    <property type="project" value="UniProtKB-KW"/>
</dbReference>
<feature type="compositionally biased region" description="Low complexity" evidence="8">
    <location>
        <begin position="10"/>
        <end position="32"/>
    </location>
</feature>
<evidence type="ECO:0000256" key="3">
    <source>
        <dbReference type="ARBA" id="ARBA00022556"/>
    </source>
</evidence>
<feature type="compositionally biased region" description="Basic and acidic residues" evidence="8">
    <location>
        <begin position="203"/>
        <end position="215"/>
    </location>
</feature>
<accession>A0A9D5AV09</accession>
<keyword evidence="9" id="KW-0472">Membrane</keyword>
<dbReference type="EC" id="2.4.1.182" evidence="1"/>
<evidence type="ECO:0000313" key="10">
    <source>
        <dbReference type="EMBL" id="KAI5422918.1"/>
    </source>
</evidence>
<dbReference type="GO" id="GO:0016020">
    <property type="term" value="C:membrane"/>
    <property type="evidence" value="ECO:0007669"/>
    <property type="project" value="GOC"/>
</dbReference>
<dbReference type="GO" id="GO:0005543">
    <property type="term" value="F:phospholipid binding"/>
    <property type="evidence" value="ECO:0007669"/>
    <property type="project" value="TreeGrafter"/>
</dbReference>
<feature type="transmembrane region" description="Helical" evidence="9">
    <location>
        <begin position="482"/>
        <end position="502"/>
    </location>
</feature>
<keyword evidence="2" id="KW-0444">Lipid biosynthesis</keyword>
<feature type="compositionally biased region" description="Basic and acidic residues" evidence="8">
    <location>
        <begin position="310"/>
        <end position="322"/>
    </location>
</feature>
<keyword evidence="9" id="KW-1133">Transmembrane helix</keyword>
<keyword evidence="5" id="KW-0808">Transferase</keyword>